<feature type="chain" id="PRO_5045503636" evidence="2">
    <location>
        <begin position="23"/>
        <end position="255"/>
    </location>
</feature>
<dbReference type="Pfam" id="PF13624">
    <property type="entry name" value="SurA_N_3"/>
    <property type="match status" value="1"/>
</dbReference>
<dbReference type="RefSeq" id="WP_241913528.1">
    <property type="nucleotide sequence ID" value="NZ_CP093326.1"/>
</dbReference>
<dbReference type="InterPro" id="IPR027304">
    <property type="entry name" value="Trigger_fact/SurA_dom_sf"/>
</dbReference>
<organism evidence="3 4">
    <name type="scientific">Arthrobacter sulfonylureivorans</name>
    <dbReference type="NCBI Taxonomy" id="2486855"/>
    <lineage>
        <taxon>Bacteria</taxon>
        <taxon>Bacillati</taxon>
        <taxon>Actinomycetota</taxon>
        <taxon>Actinomycetes</taxon>
        <taxon>Micrococcales</taxon>
        <taxon>Micrococcaceae</taxon>
        <taxon>Arthrobacter</taxon>
    </lineage>
</organism>
<dbReference type="Proteomes" id="UP000829069">
    <property type="component" value="Chromosome"/>
</dbReference>
<evidence type="ECO:0000313" key="3">
    <source>
        <dbReference type="EMBL" id="UNK45262.1"/>
    </source>
</evidence>
<dbReference type="PANTHER" id="PTHR47245:SF2">
    <property type="entry name" value="PEPTIDYL-PROLYL CIS-TRANS ISOMERASE HP_0175-RELATED"/>
    <property type="match status" value="1"/>
</dbReference>
<feature type="compositionally biased region" description="Basic and acidic residues" evidence="1">
    <location>
        <begin position="244"/>
        <end position="255"/>
    </location>
</feature>
<keyword evidence="4" id="KW-1185">Reference proteome</keyword>
<dbReference type="EMBL" id="CP093326">
    <property type="protein sequence ID" value="UNK45262.1"/>
    <property type="molecule type" value="Genomic_DNA"/>
</dbReference>
<dbReference type="Gene3D" id="1.10.4030.10">
    <property type="entry name" value="Porin chaperone SurA, peptide-binding domain"/>
    <property type="match status" value="1"/>
</dbReference>
<reference evidence="3 4" key="1">
    <citation type="submission" date="2022-03" db="EMBL/GenBank/DDBJ databases">
        <title>Isotopic signatures of nitrous oxide derived from detoxification processes.</title>
        <authorList>
            <person name="Behrendt U."/>
            <person name="Buchen C."/>
            <person name="Well R."/>
            <person name="Ulrich A."/>
            <person name="Rohe L."/>
            <person name="Kolb S."/>
            <person name="Schloter M."/>
            <person name="Horn M.A."/>
            <person name="Augustin J."/>
        </authorList>
    </citation>
    <scope>NUCLEOTIDE SEQUENCE [LARGE SCALE GENOMIC DNA]</scope>
    <source>
        <strain evidence="3 4">S4-C24</strain>
    </source>
</reference>
<proteinExistence type="predicted"/>
<dbReference type="PROSITE" id="PS51257">
    <property type="entry name" value="PROKAR_LIPOPROTEIN"/>
    <property type="match status" value="1"/>
</dbReference>
<dbReference type="PANTHER" id="PTHR47245">
    <property type="entry name" value="PEPTIDYLPROLYL ISOMERASE"/>
    <property type="match status" value="1"/>
</dbReference>
<name>A0ABY3W712_9MICC</name>
<protein>
    <submittedName>
        <fullName evidence="3">SurA N-terminal domain-containing protein</fullName>
    </submittedName>
</protein>
<feature type="region of interest" description="Disordered" evidence="1">
    <location>
        <begin position="180"/>
        <end position="255"/>
    </location>
</feature>
<feature type="region of interest" description="Disordered" evidence="1">
    <location>
        <begin position="25"/>
        <end position="55"/>
    </location>
</feature>
<accession>A0ABY3W712</accession>
<dbReference type="SUPFAM" id="SSF109998">
    <property type="entry name" value="Triger factor/SurA peptide-binding domain-like"/>
    <property type="match status" value="1"/>
</dbReference>
<feature type="compositionally biased region" description="Low complexity" evidence="1">
    <location>
        <begin position="25"/>
        <end position="47"/>
    </location>
</feature>
<feature type="compositionally biased region" description="Basic and acidic residues" evidence="1">
    <location>
        <begin position="182"/>
        <end position="193"/>
    </location>
</feature>
<feature type="compositionally biased region" description="Basic and acidic residues" evidence="1">
    <location>
        <begin position="219"/>
        <end position="236"/>
    </location>
</feature>
<evidence type="ECO:0000256" key="2">
    <source>
        <dbReference type="SAM" id="SignalP"/>
    </source>
</evidence>
<feature type="compositionally biased region" description="Polar residues" evidence="1">
    <location>
        <begin position="198"/>
        <end position="211"/>
    </location>
</feature>
<sequence>MTKKWLLSLAVAGSIAVLTACAGAPADGGASPAASAESSAGAEGQAQMPEPDLKGVPDVVAEVNGTKITKDKFTAAYEGQFQQMAMQSQMTGQEVDQDALKKQTAEAMVGTQLLIQEADHRGIKAPQKDVDAELEKMAKSNDFKTVDELLAAIKKQGMDQNEVNAEMQTQVKVNKLIAEEAGDTKPSEKELKAAYDQAKQQQEAMGEQSGQKAEVPSMEEMRPNLEEQVKAQKETEATQALVTDLREKADVKIHL</sequence>
<dbReference type="InterPro" id="IPR050245">
    <property type="entry name" value="PrsA_foldase"/>
</dbReference>
<keyword evidence="2" id="KW-0732">Signal</keyword>
<evidence type="ECO:0000313" key="4">
    <source>
        <dbReference type="Proteomes" id="UP000829069"/>
    </source>
</evidence>
<evidence type="ECO:0000256" key="1">
    <source>
        <dbReference type="SAM" id="MobiDB-lite"/>
    </source>
</evidence>
<feature type="signal peptide" evidence="2">
    <location>
        <begin position="1"/>
        <end position="22"/>
    </location>
</feature>
<gene>
    <name evidence="3" type="ORF">MNQ99_15165</name>
</gene>